<gene>
    <name evidence="2" type="ORF">SAMN02745166_02232</name>
</gene>
<dbReference type="Proteomes" id="UP000190774">
    <property type="component" value="Unassembled WGS sequence"/>
</dbReference>
<dbReference type="OrthoDB" id="1092050at2"/>
<protein>
    <recommendedName>
        <fullName evidence="1">HipA-like kinase domain-containing protein</fullName>
    </recommendedName>
</protein>
<organism evidence="2 3">
    <name type="scientific">Prosthecobacter debontii</name>
    <dbReference type="NCBI Taxonomy" id="48467"/>
    <lineage>
        <taxon>Bacteria</taxon>
        <taxon>Pseudomonadati</taxon>
        <taxon>Verrucomicrobiota</taxon>
        <taxon>Verrucomicrobiia</taxon>
        <taxon>Verrucomicrobiales</taxon>
        <taxon>Verrucomicrobiaceae</taxon>
        <taxon>Prosthecobacter</taxon>
    </lineage>
</organism>
<evidence type="ECO:0000313" key="3">
    <source>
        <dbReference type="Proteomes" id="UP000190774"/>
    </source>
</evidence>
<dbReference type="EMBL" id="FUYE01000006">
    <property type="protein sequence ID" value="SKA94888.1"/>
    <property type="molecule type" value="Genomic_DNA"/>
</dbReference>
<dbReference type="InterPro" id="IPR046748">
    <property type="entry name" value="HipA_2"/>
</dbReference>
<name>A0A1T4Y098_9BACT</name>
<dbReference type="Pfam" id="PF20613">
    <property type="entry name" value="HipA_2"/>
    <property type="match status" value="1"/>
</dbReference>
<dbReference type="RefSeq" id="WP_139373202.1">
    <property type="nucleotide sequence ID" value="NZ_FUYE01000006.1"/>
</dbReference>
<dbReference type="AlphaFoldDB" id="A0A1T4Y098"/>
<keyword evidence="3" id="KW-1185">Reference proteome</keyword>
<reference evidence="3" key="1">
    <citation type="submission" date="2017-02" db="EMBL/GenBank/DDBJ databases">
        <authorList>
            <person name="Varghese N."/>
            <person name="Submissions S."/>
        </authorList>
    </citation>
    <scope>NUCLEOTIDE SEQUENCE [LARGE SCALE GENOMIC DNA]</scope>
    <source>
        <strain evidence="3">ATCC 700200</strain>
    </source>
</reference>
<feature type="domain" description="HipA-like kinase" evidence="1">
    <location>
        <begin position="14"/>
        <end position="226"/>
    </location>
</feature>
<proteinExistence type="predicted"/>
<evidence type="ECO:0000313" key="2">
    <source>
        <dbReference type="EMBL" id="SKA94888.1"/>
    </source>
</evidence>
<evidence type="ECO:0000259" key="1">
    <source>
        <dbReference type="Pfam" id="PF20613"/>
    </source>
</evidence>
<dbReference type="STRING" id="48467.SAMN02745166_02232"/>
<accession>A0A1T4Y098</accession>
<sequence length="233" mass="26992">MQHETQPTEESIRITEIQGRETSSILRPLECRASDGNRYFIKTRRSDKNPLLCEWVCSKLAQALELPCPPVCIAWLPKELLDESNHSDYDLVAGWSFGSLAVDFADTFPKAVANQIPDDLRLRVLAFDHWIHNSDRRDQNPNLLWQAREKQLWLIDHHLTLSPDPVRKSSDTHIFREDWNTCWGNNNADEIIEWLRGGLDELDGIFAAIPPEWLNAQEDFLTKTRALLTRRLP</sequence>